<accession>A0A494VWA4</accession>
<dbReference type="Pfam" id="PF10990">
    <property type="entry name" value="DUF2809"/>
    <property type="match status" value="1"/>
</dbReference>
<name>A0A494VWA4_9SPHI</name>
<dbReference type="OrthoDB" id="5360192at2"/>
<keyword evidence="1" id="KW-0812">Transmembrane</keyword>
<feature type="transmembrane region" description="Helical" evidence="1">
    <location>
        <begin position="56"/>
        <end position="75"/>
    </location>
</feature>
<protein>
    <submittedName>
        <fullName evidence="2">DUF2809 domain-containing protein</fullName>
    </submittedName>
</protein>
<keyword evidence="3" id="KW-1185">Reference proteome</keyword>
<dbReference type="AlphaFoldDB" id="A0A494VWA4"/>
<dbReference type="InterPro" id="IPR021257">
    <property type="entry name" value="DUF2809"/>
</dbReference>
<reference evidence="2 3" key="1">
    <citation type="submission" date="2018-10" db="EMBL/GenBank/DDBJ databases">
        <title>Genome sequencing of Mucilaginibacter sp. HYN0043.</title>
        <authorList>
            <person name="Kim M."/>
            <person name="Yi H."/>
        </authorList>
    </citation>
    <scope>NUCLEOTIDE SEQUENCE [LARGE SCALE GENOMIC DNA]</scope>
    <source>
        <strain evidence="2 3">HYN0043</strain>
    </source>
</reference>
<gene>
    <name evidence="2" type="ORF">HYN43_025160</name>
</gene>
<keyword evidence="1" id="KW-0472">Membrane</keyword>
<keyword evidence="1" id="KW-1133">Transmembrane helix</keyword>
<organism evidence="2 3">
    <name type="scientific">Mucilaginibacter celer</name>
    <dbReference type="NCBI Taxonomy" id="2305508"/>
    <lineage>
        <taxon>Bacteria</taxon>
        <taxon>Pseudomonadati</taxon>
        <taxon>Bacteroidota</taxon>
        <taxon>Sphingobacteriia</taxon>
        <taxon>Sphingobacteriales</taxon>
        <taxon>Sphingobacteriaceae</taxon>
        <taxon>Mucilaginibacter</taxon>
    </lineage>
</organism>
<dbReference type="EMBL" id="CP032869">
    <property type="protein sequence ID" value="AYL98371.1"/>
    <property type="molecule type" value="Genomic_DNA"/>
</dbReference>
<evidence type="ECO:0000313" key="2">
    <source>
        <dbReference type="EMBL" id="AYL98371.1"/>
    </source>
</evidence>
<dbReference type="RefSeq" id="WP_119406649.1">
    <property type="nucleotide sequence ID" value="NZ_CP032869.1"/>
</dbReference>
<evidence type="ECO:0000313" key="3">
    <source>
        <dbReference type="Proteomes" id="UP000270046"/>
    </source>
</evidence>
<dbReference type="Proteomes" id="UP000270046">
    <property type="component" value="Chromosome"/>
</dbReference>
<evidence type="ECO:0000256" key="1">
    <source>
        <dbReference type="SAM" id="Phobius"/>
    </source>
</evidence>
<feature type="transmembrane region" description="Helical" evidence="1">
    <location>
        <begin position="95"/>
        <end position="114"/>
    </location>
</feature>
<sequence>MPKNRVTYFALAIATIILGLLSRHFKIIPLFIGDVLYATMVYFMMRFIFISRAVKFSVVAALLFCFAIEFSQLYQASWINDLRHTVLGRLVLGQGFLWSDLLCYVLGVGLGVGVDQYKQLKLHTQ</sequence>
<dbReference type="KEGG" id="muh:HYN43_025160"/>
<feature type="transmembrane region" description="Helical" evidence="1">
    <location>
        <begin position="31"/>
        <end position="49"/>
    </location>
</feature>
<proteinExistence type="predicted"/>
<feature type="transmembrane region" description="Helical" evidence="1">
    <location>
        <begin position="7"/>
        <end position="25"/>
    </location>
</feature>